<accession>A0AAD7D4R5</accession>
<name>A0AAD7D4R5_MYCRO</name>
<evidence type="ECO:0000313" key="2">
    <source>
        <dbReference type="Proteomes" id="UP001221757"/>
    </source>
</evidence>
<reference evidence="1" key="1">
    <citation type="submission" date="2023-03" db="EMBL/GenBank/DDBJ databases">
        <title>Massive genome expansion in bonnet fungi (Mycena s.s.) driven by repeated elements and novel gene families across ecological guilds.</title>
        <authorList>
            <consortium name="Lawrence Berkeley National Laboratory"/>
            <person name="Harder C.B."/>
            <person name="Miyauchi S."/>
            <person name="Viragh M."/>
            <person name="Kuo A."/>
            <person name="Thoen E."/>
            <person name="Andreopoulos B."/>
            <person name="Lu D."/>
            <person name="Skrede I."/>
            <person name="Drula E."/>
            <person name="Henrissat B."/>
            <person name="Morin E."/>
            <person name="Kohler A."/>
            <person name="Barry K."/>
            <person name="LaButti K."/>
            <person name="Morin E."/>
            <person name="Salamov A."/>
            <person name="Lipzen A."/>
            <person name="Mereny Z."/>
            <person name="Hegedus B."/>
            <person name="Baldrian P."/>
            <person name="Stursova M."/>
            <person name="Weitz H."/>
            <person name="Taylor A."/>
            <person name="Grigoriev I.V."/>
            <person name="Nagy L.G."/>
            <person name="Martin F."/>
            <person name="Kauserud H."/>
        </authorList>
    </citation>
    <scope>NUCLEOTIDE SEQUENCE</scope>
    <source>
        <strain evidence="1">CBHHK067</strain>
    </source>
</reference>
<proteinExistence type="predicted"/>
<evidence type="ECO:0000313" key="1">
    <source>
        <dbReference type="EMBL" id="KAJ7678384.1"/>
    </source>
</evidence>
<comment type="caution">
    <text evidence="1">The sequence shown here is derived from an EMBL/GenBank/DDBJ whole genome shotgun (WGS) entry which is preliminary data.</text>
</comment>
<dbReference type="AlphaFoldDB" id="A0AAD7D4R5"/>
<gene>
    <name evidence="1" type="ORF">B0H17DRAFT_1206838</name>
</gene>
<dbReference type="Proteomes" id="UP001221757">
    <property type="component" value="Unassembled WGS sequence"/>
</dbReference>
<organism evidence="1 2">
    <name type="scientific">Mycena rosella</name>
    <name type="common">Pink bonnet</name>
    <name type="synonym">Agaricus rosellus</name>
    <dbReference type="NCBI Taxonomy" id="1033263"/>
    <lineage>
        <taxon>Eukaryota</taxon>
        <taxon>Fungi</taxon>
        <taxon>Dikarya</taxon>
        <taxon>Basidiomycota</taxon>
        <taxon>Agaricomycotina</taxon>
        <taxon>Agaricomycetes</taxon>
        <taxon>Agaricomycetidae</taxon>
        <taxon>Agaricales</taxon>
        <taxon>Marasmiineae</taxon>
        <taxon>Mycenaceae</taxon>
        <taxon>Mycena</taxon>
    </lineage>
</organism>
<keyword evidence="2" id="KW-1185">Reference proteome</keyword>
<dbReference type="EMBL" id="JARKIE010000135">
    <property type="protein sequence ID" value="KAJ7678384.1"/>
    <property type="molecule type" value="Genomic_DNA"/>
</dbReference>
<protein>
    <submittedName>
        <fullName evidence="1">Uncharacterized protein</fullName>
    </submittedName>
</protein>
<sequence>MTSPSTAASTSSLRSATSITTIFYSRADWLEISLLVSKTITAAAECAPFPYIKGAFGTAVIFLEAVEKVKKNREDWKDLCEITMNIITIVQNQIQMQGDSGASWFKSSVRTWKSFCRKCMME</sequence>